<feature type="domain" description="DNA replication/recombination mediator RecO N-terminal" evidence="8">
    <location>
        <begin position="1"/>
        <end position="76"/>
    </location>
</feature>
<evidence type="ECO:0000313" key="12">
    <source>
        <dbReference type="Proteomes" id="UP000256409"/>
    </source>
</evidence>
<proteinExistence type="inferred from homology"/>
<dbReference type="GO" id="GO:0043590">
    <property type="term" value="C:bacterial nucleoid"/>
    <property type="evidence" value="ECO:0007669"/>
    <property type="project" value="TreeGrafter"/>
</dbReference>
<evidence type="ECO:0000256" key="2">
    <source>
        <dbReference type="ARBA" id="ARBA00021310"/>
    </source>
</evidence>
<comment type="function">
    <text evidence="7">Involved in DNA repair and RecF pathway recombination.</text>
</comment>
<keyword evidence="3 7" id="KW-0227">DNA damage</keyword>
<dbReference type="SUPFAM" id="SSF57863">
    <property type="entry name" value="ArfGap/RecO-like zinc finger"/>
    <property type="match status" value="1"/>
</dbReference>
<dbReference type="eggNOG" id="COG1381">
    <property type="taxonomic scope" value="Bacteria"/>
</dbReference>
<dbReference type="HAMAP" id="MF_00201">
    <property type="entry name" value="RecO"/>
    <property type="match status" value="1"/>
</dbReference>
<dbReference type="PANTHER" id="PTHR33991">
    <property type="entry name" value="DNA REPAIR PROTEIN RECO"/>
    <property type="match status" value="1"/>
</dbReference>
<dbReference type="Pfam" id="PF11967">
    <property type="entry name" value="RecO_N"/>
    <property type="match status" value="1"/>
</dbReference>
<comment type="caution">
    <text evidence="9">The sequence shown here is derived from an EMBL/GenBank/DDBJ whole genome shotgun (WGS) entry which is preliminary data.</text>
</comment>
<comment type="similarity">
    <text evidence="1 7">Belongs to the RecO family.</text>
</comment>
<dbReference type="OrthoDB" id="9797083at2"/>
<dbReference type="AlphaFoldDB" id="A0A1B1P0E7"/>
<dbReference type="GO" id="GO:0006302">
    <property type="term" value="P:double-strand break repair"/>
    <property type="evidence" value="ECO:0007669"/>
    <property type="project" value="TreeGrafter"/>
</dbReference>
<organism evidence="9 11">
    <name type="scientific">Staphylococcus pseudintermedius</name>
    <dbReference type="NCBI Taxonomy" id="283734"/>
    <lineage>
        <taxon>Bacteria</taxon>
        <taxon>Bacillati</taxon>
        <taxon>Bacillota</taxon>
        <taxon>Bacilli</taxon>
        <taxon>Bacillales</taxon>
        <taxon>Staphylococcaceae</taxon>
        <taxon>Staphylococcus</taxon>
        <taxon>Staphylococcus intermedius group</taxon>
    </lineage>
</organism>
<dbReference type="Gene3D" id="2.40.50.140">
    <property type="entry name" value="Nucleic acid-binding proteins"/>
    <property type="match status" value="1"/>
</dbReference>
<dbReference type="PANTHER" id="PTHR33991:SF1">
    <property type="entry name" value="DNA REPAIR PROTEIN RECO"/>
    <property type="match status" value="1"/>
</dbReference>
<evidence type="ECO:0000313" key="11">
    <source>
        <dbReference type="Proteomes" id="UP000246800"/>
    </source>
</evidence>
<name>A0A1B1P0E7_STAPS</name>
<dbReference type="Proteomes" id="UP000256409">
    <property type="component" value="Unassembled WGS sequence"/>
</dbReference>
<protein>
    <recommendedName>
        <fullName evidence="2 7">DNA repair protein RecO</fullName>
    </recommendedName>
    <alternativeName>
        <fullName evidence="6 7">Recombination protein O</fullName>
    </alternativeName>
</protein>
<dbReference type="GO" id="GO:0006310">
    <property type="term" value="P:DNA recombination"/>
    <property type="evidence" value="ECO:0007669"/>
    <property type="project" value="UniProtKB-UniRule"/>
</dbReference>
<evidence type="ECO:0000256" key="1">
    <source>
        <dbReference type="ARBA" id="ARBA00007452"/>
    </source>
</evidence>
<reference evidence="9 11" key="1">
    <citation type="journal article" date="2018" name="Vet. Microbiol.">
        <title>Clonal diversity and geographic distribution of methicillin-resistant Staphylococcus pseudintermedius from Australian animals: Discovery of novel sequence types.</title>
        <authorList>
            <person name="Worthing K.A."/>
            <person name="Abraham S."/>
            <person name="Coombs G.W."/>
            <person name="Pang S."/>
            <person name="Saputra S."/>
            <person name="Jordan D."/>
            <person name="Trott D.J."/>
            <person name="Norris J.M."/>
        </authorList>
    </citation>
    <scope>NUCLEOTIDE SEQUENCE [LARGE SCALE GENOMIC DNA]</scope>
    <source>
        <strain evidence="9 11">ST525 1</strain>
    </source>
</reference>
<gene>
    <name evidence="7 9" type="primary">recO</name>
    <name evidence="9" type="ORF">DD902_05675</name>
    <name evidence="10" type="ORF">DV961_01785</name>
</gene>
<dbReference type="InterPro" id="IPR012340">
    <property type="entry name" value="NA-bd_OB-fold"/>
</dbReference>
<reference evidence="10" key="2">
    <citation type="journal article" date="2018" name="Vet. Microbiol.">
        <title>Methicillin-resistant staphylococci amongst veterinary personnel, personnel-owned pets, patients and the hospital environment of two small animal veterinary hospitals.</title>
        <authorList>
            <person name="Worthing K.A."/>
            <person name="Brown J."/>
            <person name="Gerber L."/>
            <person name="Abraham S."/>
            <person name="Trott D."/>
            <person name="Norris J.M."/>
        </authorList>
    </citation>
    <scope>NUCLEOTIDE SEQUENCE</scope>
    <source>
        <strain evidence="10">ST496-2</strain>
    </source>
</reference>
<dbReference type="EMBL" id="QEIT01000028">
    <property type="protein sequence ID" value="PWZ75280.1"/>
    <property type="molecule type" value="Genomic_DNA"/>
</dbReference>
<dbReference type="Gene3D" id="1.20.1440.120">
    <property type="entry name" value="Recombination protein O, C-terminal domain"/>
    <property type="match status" value="1"/>
</dbReference>
<evidence type="ECO:0000256" key="7">
    <source>
        <dbReference type="HAMAP-Rule" id="MF_00201"/>
    </source>
</evidence>
<dbReference type="InterPro" id="IPR003717">
    <property type="entry name" value="RecO"/>
</dbReference>
<evidence type="ECO:0000259" key="8">
    <source>
        <dbReference type="Pfam" id="PF11967"/>
    </source>
</evidence>
<dbReference type="SUPFAM" id="SSF50249">
    <property type="entry name" value="Nucleic acid-binding proteins"/>
    <property type="match status" value="1"/>
</dbReference>
<dbReference type="InterPro" id="IPR042242">
    <property type="entry name" value="RecO_C"/>
</dbReference>
<sequence length="256" mass="29301">MLVKQKGIIIKAVDYGESDKIITILNEHGAKVPLMVRRAKKIKSGLQATTQIFVQGLFIYNQWKGMGTLTSVDVLNLNYELRQDIYAHSYASLCLETIDRAMETDEINPTMYRLLDFAFDRFQQGVSPQLIANIVMLKCMPRFGFDVDLSKCVMTGETNPAKLTHFSFKFDGIIATEVTHRDPHALPLSNKTIYLTYVLKDLPLDKINALRIQDAIVEEMSKFILLLYKEYAGMYFKSQRLINQLNRLKVTDSTDD</sequence>
<dbReference type="InterPro" id="IPR022572">
    <property type="entry name" value="DNA_rep/recomb_RecO_N"/>
</dbReference>
<evidence type="ECO:0000313" key="9">
    <source>
        <dbReference type="EMBL" id="PWZ75280.1"/>
    </source>
</evidence>
<dbReference type="EMBL" id="QQPC01000009">
    <property type="protein sequence ID" value="REA83825.1"/>
    <property type="molecule type" value="Genomic_DNA"/>
</dbReference>
<reference evidence="12" key="3">
    <citation type="journal article" date="2018" name="Vet. Microbiol.">
        <title>Molecular epidemiology of methicillin-resistant staphylococci amongst veterinary personnel, personnel-owned pets, patients and the hospital environment of two companion animal veterinary hospitals.</title>
        <authorList>
            <person name="Worthing K.A."/>
            <person name="Brown J."/>
            <person name="Gerber L."/>
            <person name="Abraham S."/>
            <person name="Trott D."/>
            <person name="Norris J.M."/>
        </authorList>
    </citation>
    <scope>NUCLEOTIDE SEQUENCE [LARGE SCALE GENOMIC DNA]</scope>
    <source>
        <strain evidence="12">ST496-2</strain>
    </source>
</reference>
<evidence type="ECO:0000313" key="10">
    <source>
        <dbReference type="EMBL" id="REA83825.1"/>
    </source>
</evidence>
<keyword evidence="4 7" id="KW-0233">DNA recombination</keyword>
<evidence type="ECO:0000256" key="5">
    <source>
        <dbReference type="ARBA" id="ARBA00023204"/>
    </source>
</evidence>
<evidence type="ECO:0000256" key="6">
    <source>
        <dbReference type="ARBA" id="ARBA00033409"/>
    </source>
</evidence>
<evidence type="ECO:0000256" key="4">
    <source>
        <dbReference type="ARBA" id="ARBA00023172"/>
    </source>
</evidence>
<dbReference type="NCBIfam" id="TIGR00613">
    <property type="entry name" value="reco"/>
    <property type="match status" value="1"/>
</dbReference>
<dbReference type="Proteomes" id="UP000246800">
    <property type="component" value="Unassembled WGS sequence"/>
</dbReference>
<keyword evidence="5 7" id="KW-0234">DNA repair</keyword>
<dbReference type="Pfam" id="PF02565">
    <property type="entry name" value="RecO_C"/>
    <property type="match status" value="1"/>
</dbReference>
<dbReference type="RefSeq" id="WP_015729246.1">
    <property type="nucleotide sequence ID" value="NZ_BAAFHP010000027.1"/>
</dbReference>
<dbReference type="GeneID" id="93822963"/>
<evidence type="ECO:0000256" key="3">
    <source>
        <dbReference type="ARBA" id="ARBA00022763"/>
    </source>
</evidence>
<accession>A0A1B1P0E7</accession>
<dbReference type="InterPro" id="IPR037278">
    <property type="entry name" value="ARFGAP/RecO"/>
</dbReference>